<name>A0AAC8QAI7_9BACT</name>
<gene>
    <name evidence="1" type="ORF">AA314_05411</name>
    <name evidence="2" type="ORF">ATI61_11635</name>
</gene>
<protein>
    <submittedName>
        <fullName evidence="1">Uncharacterized protein</fullName>
    </submittedName>
</protein>
<dbReference type="RefSeq" id="WP_147333186.1">
    <property type="nucleotide sequence ID" value="NZ_CP011509.1"/>
</dbReference>
<dbReference type="Proteomes" id="UP000256345">
    <property type="component" value="Unassembled WGS sequence"/>
</dbReference>
<evidence type="ECO:0000313" key="3">
    <source>
        <dbReference type="Proteomes" id="UP000035579"/>
    </source>
</evidence>
<dbReference type="EMBL" id="QUMU01000016">
    <property type="protein sequence ID" value="REG23567.1"/>
    <property type="molecule type" value="Genomic_DNA"/>
</dbReference>
<dbReference type="Proteomes" id="UP000035579">
    <property type="component" value="Chromosome"/>
</dbReference>
<keyword evidence="4" id="KW-1185">Reference proteome</keyword>
<evidence type="ECO:0000313" key="4">
    <source>
        <dbReference type="Proteomes" id="UP000256345"/>
    </source>
</evidence>
<accession>A0AAC8QAI7</accession>
<dbReference type="AlphaFoldDB" id="A0AAC8QAI7"/>
<dbReference type="EMBL" id="CP011509">
    <property type="protein sequence ID" value="AKJ03785.1"/>
    <property type="molecule type" value="Genomic_DNA"/>
</dbReference>
<reference evidence="2 4" key="2">
    <citation type="submission" date="2018-08" db="EMBL/GenBank/DDBJ databases">
        <title>Genomic Encyclopedia of Archaeal and Bacterial Type Strains, Phase II (KMG-II): from individual species to whole genera.</title>
        <authorList>
            <person name="Goeker M."/>
        </authorList>
    </citation>
    <scope>NUCLEOTIDE SEQUENCE [LARGE SCALE GENOMIC DNA]</scope>
    <source>
        <strain evidence="2 4">DSM 2261</strain>
    </source>
</reference>
<organism evidence="1 3">
    <name type="scientific">Archangium gephyra</name>
    <dbReference type="NCBI Taxonomy" id="48"/>
    <lineage>
        <taxon>Bacteria</taxon>
        <taxon>Pseudomonadati</taxon>
        <taxon>Myxococcota</taxon>
        <taxon>Myxococcia</taxon>
        <taxon>Myxococcales</taxon>
        <taxon>Cystobacterineae</taxon>
        <taxon>Archangiaceae</taxon>
        <taxon>Archangium</taxon>
    </lineage>
</organism>
<reference evidence="1 3" key="1">
    <citation type="submission" date="2015-05" db="EMBL/GenBank/DDBJ databases">
        <title>Genome assembly of Archangium gephyra DSM 2261.</title>
        <authorList>
            <person name="Sharma G."/>
            <person name="Subramanian S."/>
        </authorList>
    </citation>
    <scope>NUCLEOTIDE SEQUENCE [LARGE SCALE GENOMIC DNA]</scope>
    <source>
        <strain evidence="1 3">DSM 2261</strain>
    </source>
</reference>
<proteinExistence type="predicted"/>
<sequence length="79" mass="8703">MSQAPQHPGTIVYVDGTTQKETERVNITEVPEALRFAPTPQGLVPVVRVVAYTEGSRRIIREYGPAGELLRSTVQIKQA</sequence>
<evidence type="ECO:0000313" key="1">
    <source>
        <dbReference type="EMBL" id="AKJ03785.1"/>
    </source>
</evidence>
<dbReference type="KEGG" id="age:AA314_05411"/>
<evidence type="ECO:0000313" key="2">
    <source>
        <dbReference type="EMBL" id="REG23567.1"/>
    </source>
</evidence>